<dbReference type="OrthoDB" id="36889at10239"/>
<feature type="domain" description="Microbial-type PARG catalytic" evidence="1">
    <location>
        <begin position="10"/>
        <end position="160"/>
    </location>
</feature>
<dbReference type="Pfam" id="PF10021">
    <property type="entry name" value="PARG_cat_microb"/>
    <property type="match status" value="1"/>
</dbReference>
<evidence type="ECO:0000313" key="3">
    <source>
        <dbReference type="Proteomes" id="UP000009273"/>
    </source>
</evidence>
<evidence type="ECO:0000313" key="2">
    <source>
        <dbReference type="EMBL" id="AEO93376.1"/>
    </source>
</evidence>
<dbReference type="InterPro" id="IPR019261">
    <property type="entry name" value="PARG_cat_microbial"/>
</dbReference>
<dbReference type="SUPFAM" id="SSF52949">
    <property type="entry name" value="Macro domain-like"/>
    <property type="match status" value="1"/>
</dbReference>
<dbReference type="GeneID" id="18563332"/>
<dbReference type="RefSeq" id="YP_009015417.1">
    <property type="nucleotide sequence ID" value="NC_023719.1"/>
</dbReference>
<proteinExistence type="predicted"/>
<sequence length="276" mass="31104">MSRDQLAKIAKETIEIVKKGSYVNKKKKTISVKDDVDFSVKNTKLYSPEDGDELLKNLTQNDILHQTKFECKNETTLFAAKRLLDEGFNNVVALNFASARNPGGGFLKGSSAQEESLARSSALYDSISQMREMYDYNSKNKSGLYSDYMIYSPSVPVFRDNTGELLEKSFNCSFVTSPAVNLKVLQQEEKQKARVVMEQRIRKILTVALENNCDAIVLGAFGCGVFGNRPVDVAQIFRQVLNSTQFKGKFKKVSFAVYDKTPNKQIFNVFKNTFGR</sequence>
<evidence type="ECO:0000259" key="1">
    <source>
        <dbReference type="Pfam" id="PF10021"/>
    </source>
</evidence>
<dbReference type="InterPro" id="IPR043472">
    <property type="entry name" value="Macro_dom-like"/>
</dbReference>
<dbReference type="KEGG" id="vg:18563332"/>
<dbReference type="PANTHER" id="PTHR35596">
    <property type="entry name" value="DUF2263 DOMAIN-CONTAINING PROTEIN"/>
    <property type="match status" value="1"/>
</dbReference>
<dbReference type="Gene3D" id="3.40.220.10">
    <property type="entry name" value="Leucine Aminopeptidase, subunit E, domain 1"/>
    <property type="match status" value="1"/>
</dbReference>
<dbReference type="InterPro" id="IPR012664">
    <property type="entry name" value="CHP02452"/>
</dbReference>
<dbReference type="EMBL" id="JN638751">
    <property type="protein sequence ID" value="AEO93376.1"/>
    <property type="molecule type" value="Genomic_DNA"/>
</dbReference>
<protein>
    <submittedName>
        <fullName evidence="2">Gp114</fullName>
    </submittedName>
</protein>
<keyword evidence="3" id="KW-1185">Reference proteome</keyword>
<dbReference type="NCBIfam" id="TIGR02452">
    <property type="entry name" value="TIGR02452 family protein"/>
    <property type="match status" value="1"/>
</dbReference>
<gene>
    <name evidence="2" type="primary">114</name>
    <name evidence="2" type="ORF">G_114</name>
</gene>
<organism evidence="2 3">
    <name type="scientific">Bacillus phage G</name>
    <dbReference type="NCBI Taxonomy" id="2884420"/>
    <lineage>
        <taxon>Viruses</taxon>
        <taxon>Duplodnaviria</taxon>
        <taxon>Heunggongvirae</taxon>
        <taxon>Uroviricota</taxon>
        <taxon>Caudoviricetes</taxon>
        <taxon>Donellivirus</taxon>
        <taxon>Donellivirus gee</taxon>
    </lineage>
</organism>
<accession>G3MBH6</accession>
<dbReference type="PANTHER" id="PTHR35596:SF1">
    <property type="entry name" value="MICROBIAL-TYPE PARG CATALYTIC DOMAIN-CONTAINING PROTEIN"/>
    <property type="match status" value="1"/>
</dbReference>
<name>G3MBH6_9CAUD</name>
<dbReference type="Proteomes" id="UP000009273">
    <property type="component" value="Segment"/>
</dbReference>
<reference evidence="2 3" key="1">
    <citation type="submission" date="2011-09" db="EMBL/GenBank/DDBJ databases">
        <authorList>
            <person name="Pope W.H."/>
            <person name="Pedulla M.L."/>
            <person name="Ford M.E."/>
            <person name="Peebles C.L."/>
            <person name="Hatfull G.H."/>
            <person name="Hendrix R.W."/>
        </authorList>
    </citation>
    <scope>NUCLEOTIDE SEQUENCE [LARGE SCALE GENOMIC DNA]</scope>
    <source>
        <strain evidence="2">G</strain>
    </source>
</reference>
<dbReference type="PIRSF" id="PIRSF014899">
    <property type="entry name" value="UCP014899"/>
    <property type="match status" value="1"/>
</dbReference>